<comment type="caution">
    <text evidence="1">The sequence shown here is derived from an EMBL/GenBank/DDBJ whole genome shotgun (WGS) entry which is preliminary data.</text>
</comment>
<evidence type="ECO:0000313" key="2">
    <source>
        <dbReference type="Proteomes" id="UP000565441"/>
    </source>
</evidence>
<dbReference type="AlphaFoldDB" id="A0A8H5GSX2"/>
<organism evidence="1 2">
    <name type="scientific">Tricholomella constricta</name>
    <dbReference type="NCBI Taxonomy" id="117010"/>
    <lineage>
        <taxon>Eukaryota</taxon>
        <taxon>Fungi</taxon>
        <taxon>Dikarya</taxon>
        <taxon>Basidiomycota</taxon>
        <taxon>Agaricomycotina</taxon>
        <taxon>Agaricomycetes</taxon>
        <taxon>Agaricomycetidae</taxon>
        <taxon>Agaricales</taxon>
        <taxon>Tricholomatineae</taxon>
        <taxon>Lyophyllaceae</taxon>
        <taxon>Tricholomella</taxon>
    </lineage>
</organism>
<gene>
    <name evidence="1" type="ORF">D9615_009723</name>
</gene>
<reference evidence="1 2" key="1">
    <citation type="journal article" date="2020" name="ISME J.">
        <title>Uncovering the hidden diversity of litter-decomposition mechanisms in mushroom-forming fungi.</title>
        <authorList>
            <person name="Floudas D."/>
            <person name="Bentzer J."/>
            <person name="Ahren D."/>
            <person name="Johansson T."/>
            <person name="Persson P."/>
            <person name="Tunlid A."/>
        </authorList>
    </citation>
    <scope>NUCLEOTIDE SEQUENCE [LARGE SCALE GENOMIC DNA]</scope>
    <source>
        <strain evidence="1 2">CBS 661.87</strain>
    </source>
</reference>
<dbReference type="Proteomes" id="UP000565441">
    <property type="component" value="Unassembled WGS sequence"/>
</dbReference>
<evidence type="ECO:0000313" key="1">
    <source>
        <dbReference type="EMBL" id="KAF5370451.1"/>
    </source>
</evidence>
<protein>
    <submittedName>
        <fullName evidence="1">Uncharacterized protein</fullName>
    </submittedName>
</protein>
<name>A0A8H5GSX2_9AGAR</name>
<dbReference type="OrthoDB" id="9514740at2759"/>
<accession>A0A8H5GSX2</accession>
<dbReference type="EMBL" id="JAACJP010000052">
    <property type="protein sequence ID" value="KAF5370451.1"/>
    <property type="molecule type" value="Genomic_DNA"/>
</dbReference>
<sequence>MLTDENFTLQEKNGKRNRVIHLPSTDPLYQYVEKKFNKGWKHPNKPKPPVRAIFKILLTQENHEPYKKYRSY</sequence>
<keyword evidence="2" id="KW-1185">Reference proteome</keyword>
<proteinExistence type="predicted"/>